<keyword evidence="1" id="KW-1133">Transmembrane helix</keyword>
<proteinExistence type="predicted"/>
<evidence type="ECO:0000256" key="1">
    <source>
        <dbReference type="SAM" id="Phobius"/>
    </source>
</evidence>
<dbReference type="CDD" id="cd00229">
    <property type="entry name" value="SGNH_hydrolase"/>
    <property type="match status" value="1"/>
</dbReference>
<keyword evidence="1" id="KW-0812">Transmembrane</keyword>
<dbReference type="InterPro" id="IPR036514">
    <property type="entry name" value="SGNH_hydro_sf"/>
</dbReference>
<comment type="caution">
    <text evidence="2">The sequence shown here is derived from an EMBL/GenBank/DDBJ whole genome shotgun (WGS) entry which is preliminary data.</text>
</comment>
<gene>
    <name evidence="2" type="ORF">UV05_C0016G0004</name>
</gene>
<protein>
    <submittedName>
        <fullName evidence="2">Uncharacterized protein</fullName>
    </submittedName>
</protein>
<sequence length="358" mass="41482">MLFSTLLFSLTPLVHINFAPRLLSCARATLLILCILTLSIAFFNSIIKNTRLHAFVRNLALVVYALLLFFFILEGVFMFIPQSHRYAMSLASKRWMDYYWKPINQFGFRGRDIALDDLARKKRIFFLGDSFTTGYGINNIKDRFSDILESKLSKNYCLLNLGVNGADTRSELALYYKFPIKPHLLIYQYYGNDIDNVAFTTGKSFNGNVPYKDVPGILKPLVQNSYLLDFIYWQLPHGNSDEFVQFLVDTFQDPEILSAHLYDIKRILLLSQERSIPVVVVLFPFLTDPQKSLFYTTLLKNFFDSQKIPVVNVDELIQDIPLEQRVVNKTDLHPSALVHKRVAEELYKTLVRLNYITE</sequence>
<accession>A0A0G1BC59</accession>
<dbReference type="Proteomes" id="UP000034875">
    <property type="component" value="Unassembled WGS sequence"/>
</dbReference>
<feature type="transmembrane region" description="Helical" evidence="1">
    <location>
        <begin position="59"/>
        <end position="80"/>
    </location>
</feature>
<feature type="transmembrane region" description="Helical" evidence="1">
    <location>
        <begin position="28"/>
        <end position="47"/>
    </location>
</feature>
<reference evidence="2 3" key="1">
    <citation type="journal article" date="2015" name="Nature">
        <title>rRNA introns, odd ribosomes, and small enigmatic genomes across a large radiation of phyla.</title>
        <authorList>
            <person name="Brown C.T."/>
            <person name="Hug L.A."/>
            <person name="Thomas B.C."/>
            <person name="Sharon I."/>
            <person name="Castelle C.J."/>
            <person name="Singh A."/>
            <person name="Wilkins M.J."/>
            <person name="Williams K.H."/>
            <person name="Banfield J.F."/>
        </authorList>
    </citation>
    <scope>NUCLEOTIDE SEQUENCE [LARGE SCALE GENOMIC DNA]</scope>
</reference>
<dbReference type="Gene3D" id="3.40.50.1110">
    <property type="entry name" value="SGNH hydrolase"/>
    <property type="match status" value="1"/>
</dbReference>
<evidence type="ECO:0000313" key="2">
    <source>
        <dbReference type="EMBL" id="KKS43941.1"/>
    </source>
</evidence>
<keyword evidence="1" id="KW-0472">Membrane</keyword>
<dbReference type="SUPFAM" id="SSF52266">
    <property type="entry name" value="SGNH hydrolase"/>
    <property type="match status" value="1"/>
</dbReference>
<dbReference type="EMBL" id="LCCZ01000016">
    <property type="protein sequence ID" value="KKS43941.1"/>
    <property type="molecule type" value="Genomic_DNA"/>
</dbReference>
<dbReference type="AlphaFoldDB" id="A0A0G1BC59"/>
<name>A0A0G1BC59_9BACT</name>
<organism evidence="2 3">
    <name type="scientific">candidate division CPR1 bacterium GW2011_GWA2_42_17</name>
    <dbReference type="NCBI Taxonomy" id="1618341"/>
    <lineage>
        <taxon>Bacteria</taxon>
        <taxon>candidate division CPR1</taxon>
    </lineage>
</organism>
<evidence type="ECO:0000313" key="3">
    <source>
        <dbReference type="Proteomes" id="UP000034875"/>
    </source>
</evidence>